<dbReference type="SMART" id="SM00854">
    <property type="entry name" value="PGA_cap"/>
    <property type="match status" value="1"/>
</dbReference>
<dbReference type="SUPFAM" id="SSF56300">
    <property type="entry name" value="Metallo-dependent phosphatases"/>
    <property type="match status" value="1"/>
</dbReference>
<evidence type="ECO:0000259" key="2">
    <source>
        <dbReference type="SMART" id="SM00854"/>
    </source>
</evidence>
<dbReference type="CDD" id="cd07381">
    <property type="entry name" value="MPP_CapA"/>
    <property type="match status" value="1"/>
</dbReference>
<name>A0A1D3UQD0_TANFO</name>
<dbReference type="PANTHER" id="PTHR33393">
    <property type="entry name" value="POLYGLUTAMINE SYNTHESIS ACCESSORY PROTEIN RV0574C-RELATED"/>
    <property type="match status" value="1"/>
</dbReference>
<dbReference type="Gene3D" id="3.60.21.10">
    <property type="match status" value="1"/>
</dbReference>
<evidence type="ECO:0000313" key="4">
    <source>
        <dbReference type="EMBL" id="SCQ22271.1"/>
    </source>
</evidence>
<dbReference type="AlphaFoldDB" id="A0A1D3UQD0"/>
<sequence length="377" mass="42980">MHPFSRNLLIPALTFIASVTGYVAWHALTREKSSALPEDTVLQIGEPQRARLVFAGDLMQHMPQVRAARRPDGTFDYSETFRYVKPIFEEADFAMLNFETTLTPTSRYTGYPMFRSPAQLADALHDIGMDAVVMANNHICDNGRAGIGYMTARFDSLRIAHTGAFIDSTRYRMNHPLRFEVKGIRFALLNYTYDTNGVPIPEGTIVNLIDTTVIQNDLKGIDRSETDCIIVFFHWGDEYVRKPNNTQRMLAELCHRYGTEIVMGSHPHVIQPFEAGYDTDSTIRSVTVYSLGNFVSNQRDRYKDGGLIVTLDIEKRNGQISICPYYTPVWVSMPNYRILPPSVADTLPLPSGQRENYLQFIQDTRTLLDNDRIFREK</sequence>
<accession>A0A1D3UQD0</accession>
<gene>
    <name evidence="4" type="primary">capA</name>
    <name evidence="3" type="ORF">CLI86_06475</name>
    <name evidence="4" type="ORF">TFUB20_01659</name>
</gene>
<organism evidence="4 5">
    <name type="scientific">Tannerella forsythia</name>
    <name type="common">Bacteroides forsythus</name>
    <dbReference type="NCBI Taxonomy" id="28112"/>
    <lineage>
        <taxon>Bacteria</taxon>
        <taxon>Pseudomonadati</taxon>
        <taxon>Bacteroidota</taxon>
        <taxon>Bacteroidia</taxon>
        <taxon>Bacteroidales</taxon>
        <taxon>Tannerellaceae</taxon>
        <taxon>Tannerella</taxon>
    </lineage>
</organism>
<dbReference type="RefSeq" id="WP_060828602.1">
    <property type="nucleotide sequence ID" value="NZ_NSLK01000003.1"/>
</dbReference>
<comment type="similarity">
    <text evidence="1">Belongs to the CapA family.</text>
</comment>
<dbReference type="EMBL" id="FMMM01000057">
    <property type="protein sequence ID" value="SCQ22271.1"/>
    <property type="molecule type" value="Genomic_DNA"/>
</dbReference>
<dbReference type="Proteomes" id="UP000182057">
    <property type="component" value="Unassembled WGS sequence"/>
</dbReference>
<evidence type="ECO:0000313" key="6">
    <source>
        <dbReference type="Proteomes" id="UP000219259"/>
    </source>
</evidence>
<evidence type="ECO:0000313" key="3">
    <source>
        <dbReference type="EMBL" id="PDP43886.1"/>
    </source>
</evidence>
<dbReference type="EMBL" id="NSLJ01000013">
    <property type="protein sequence ID" value="PDP43886.1"/>
    <property type="molecule type" value="Genomic_DNA"/>
</dbReference>
<dbReference type="InterPro" id="IPR029052">
    <property type="entry name" value="Metallo-depent_PP-like"/>
</dbReference>
<dbReference type="InterPro" id="IPR052169">
    <property type="entry name" value="CW_Biosynth-Accessory"/>
</dbReference>
<proteinExistence type="inferred from homology"/>
<evidence type="ECO:0000256" key="1">
    <source>
        <dbReference type="ARBA" id="ARBA00005662"/>
    </source>
</evidence>
<protein>
    <submittedName>
        <fullName evidence="3">Capsular biosynthesis protein</fullName>
    </submittedName>
    <submittedName>
        <fullName evidence="4">Capsule biosynthesis protein CapA</fullName>
    </submittedName>
</protein>
<reference evidence="3 6" key="2">
    <citation type="submission" date="2017-09" db="EMBL/GenBank/DDBJ databases">
        <title>Phase variable restriction modification systems are present in the genome sequences of periodontal pathogens Prevotella intermedia, Tannerella forsythia and Porphyromonas gingivalis.</title>
        <authorList>
            <person name="Haigh R.D."/>
            <person name="Crawford L."/>
            <person name="Ralph J."/>
            <person name="Wanford J."/>
            <person name="Vartoukian S.R."/>
            <person name="Hijazib K."/>
            <person name="Wade W."/>
            <person name="Oggioni M.R."/>
        </authorList>
    </citation>
    <scope>NUCLEOTIDE SEQUENCE [LARGE SCALE GENOMIC DNA]</scope>
    <source>
        <strain evidence="3 6">WW11663</strain>
    </source>
</reference>
<dbReference type="PANTHER" id="PTHR33393:SF12">
    <property type="entry name" value="CAPSULE BIOSYNTHESIS PROTEIN CAPA"/>
    <property type="match status" value="1"/>
</dbReference>
<reference evidence="4 5" key="1">
    <citation type="submission" date="2016-09" db="EMBL/GenBank/DDBJ databases">
        <authorList>
            <person name="Capua I."/>
            <person name="De Benedictis P."/>
            <person name="Joannis T."/>
            <person name="Lombin L.H."/>
            <person name="Cattoli G."/>
        </authorList>
    </citation>
    <scope>NUCLEOTIDE SEQUENCE [LARGE SCALE GENOMIC DNA]</scope>
    <source>
        <strain evidence="4 5">UB20</strain>
    </source>
</reference>
<feature type="domain" description="Capsule synthesis protein CapA" evidence="2">
    <location>
        <begin position="51"/>
        <end position="298"/>
    </location>
</feature>
<evidence type="ECO:0000313" key="5">
    <source>
        <dbReference type="Proteomes" id="UP000182057"/>
    </source>
</evidence>
<dbReference type="Pfam" id="PF09587">
    <property type="entry name" value="PGA_cap"/>
    <property type="match status" value="1"/>
</dbReference>
<dbReference type="InterPro" id="IPR019079">
    <property type="entry name" value="Capsule_synth_CapA"/>
</dbReference>
<dbReference type="OrthoDB" id="9810906at2"/>
<dbReference type="Proteomes" id="UP000219259">
    <property type="component" value="Unassembled WGS sequence"/>
</dbReference>